<accession>A0A1C3ED11</accession>
<comment type="caution">
    <text evidence="2">The sequence shown here is derived from an EMBL/GenBank/DDBJ whole genome shotgun (WGS) entry which is preliminary data.</text>
</comment>
<feature type="coiled-coil region" evidence="1">
    <location>
        <begin position="41"/>
        <end position="68"/>
    </location>
</feature>
<proteinExistence type="predicted"/>
<protein>
    <submittedName>
        <fullName evidence="2">Uncharacterized protein</fullName>
    </submittedName>
</protein>
<dbReference type="Proteomes" id="UP000094936">
    <property type="component" value="Unassembled WGS sequence"/>
</dbReference>
<organism evidence="2 3">
    <name type="scientific">Veronia pacifica</name>
    <dbReference type="NCBI Taxonomy" id="1080227"/>
    <lineage>
        <taxon>Bacteria</taxon>
        <taxon>Pseudomonadati</taxon>
        <taxon>Pseudomonadota</taxon>
        <taxon>Gammaproteobacteria</taxon>
        <taxon>Vibrionales</taxon>
        <taxon>Vibrionaceae</taxon>
        <taxon>Veronia</taxon>
    </lineage>
</organism>
<evidence type="ECO:0000313" key="3">
    <source>
        <dbReference type="Proteomes" id="UP000094936"/>
    </source>
</evidence>
<keyword evidence="1" id="KW-0175">Coiled coil</keyword>
<dbReference type="EMBL" id="LYBM01000041">
    <property type="protein sequence ID" value="ODA31119.1"/>
    <property type="molecule type" value="Genomic_DNA"/>
</dbReference>
<dbReference type="STRING" id="1080227.A8L45_18265"/>
<keyword evidence="3" id="KW-1185">Reference proteome</keyword>
<name>A0A1C3ED11_9GAMM</name>
<reference evidence="2 3" key="1">
    <citation type="submission" date="2016-05" db="EMBL/GenBank/DDBJ databases">
        <title>Genomic Taxonomy of the Vibrionaceae.</title>
        <authorList>
            <person name="Gomez-Gil B."/>
            <person name="Enciso-Ibarra J."/>
        </authorList>
    </citation>
    <scope>NUCLEOTIDE SEQUENCE [LARGE SCALE GENOMIC DNA]</scope>
    <source>
        <strain evidence="2 3">CAIM 1920</strain>
    </source>
</reference>
<gene>
    <name evidence="2" type="ORF">A8L45_18265</name>
</gene>
<evidence type="ECO:0000313" key="2">
    <source>
        <dbReference type="EMBL" id="ODA31119.1"/>
    </source>
</evidence>
<dbReference type="RefSeq" id="WP_068904800.1">
    <property type="nucleotide sequence ID" value="NZ_JBHUIF010000009.1"/>
</dbReference>
<evidence type="ECO:0000256" key="1">
    <source>
        <dbReference type="SAM" id="Coils"/>
    </source>
</evidence>
<dbReference type="OrthoDB" id="5772882at2"/>
<dbReference type="AlphaFoldDB" id="A0A1C3ED11"/>
<sequence length="77" mass="8958">MDLFTFAVVIIAILSGTKVIQTVFQSIFASRSRPDEQRQFDEKMSALKDEHQQELAALRERVEVLEKIVTEKSYRLE</sequence>